<organism evidence="2 3">
    <name type="scientific">Wuchereria bancrofti</name>
    <dbReference type="NCBI Taxonomy" id="6293"/>
    <lineage>
        <taxon>Eukaryota</taxon>
        <taxon>Metazoa</taxon>
        <taxon>Ecdysozoa</taxon>
        <taxon>Nematoda</taxon>
        <taxon>Chromadorea</taxon>
        <taxon>Rhabditida</taxon>
        <taxon>Spirurina</taxon>
        <taxon>Spiruromorpha</taxon>
        <taxon>Filarioidea</taxon>
        <taxon>Onchocercidae</taxon>
        <taxon>Wuchereria</taxon>
    </lineage>
</organism>
<proteinExistence type="predicted"/>
<evidence type="ECO:0000313" key="2">
    <source>
        <dbReference type="EMBL" id="EJW84925.1"/>
    </source>
</evidence>
<sequence length="213" mass="24249">MEYAVNCTRTARSLIIKNNREKIAKEASEMSQLFKTGTVHKECNDRKSYKGIAQRASHSTAENGIAFSVGQYKANTTTIDSHPNLKSGKRAIRVEPASAPARTDTRPARTDTYTYTHTHTNANTDTHRRHTHTNTQTEKSAYRHHICAVKYDERSIHQRLRGGGGEENLEGRSTMNFLKLFVNRNRLELKSKRKDRAPLLLEMSIQDDQVHNS</sequence>
<evidence type="ECO:0000313" key="3">
    <source>
        <dbReference type="Proteomes" id="UP000004810"/>
    </source>
</evidence>
<reference evidence="3" key="1">
    <citation type="submission" date="2012-08" db="EMBL/GenBank/DDBJ databases">
        <title>The Genome Sequence of Wuchereria bancrofti.</title>
        <authorList>
            <person name="Nutman T.B."/>
            <person name="Fink D.L."/>
            <person name="Russ C."/>
            <person name="Young S."/>
            <person name="Zeng Q."/>
            <person name="Koehrsen M."/>
            <person name="Alvarado L."/>
            <person name="Berlin A."/>
            <person name="Chapman S.B."/>
            <person name="Chen Z."/>
            <person name="Freedman E."/>
            <person name="Gellesch M."/>
            <person name="Goldberg J."/>
            <person name="Griggs A."/>
            <person name="Gujja S."/>
            <person name="Heilman E.R."/>
            <person name="Heiman D."/>
            <person name="Hepburn T."/>
            <person name="Howarth C."/>
            <person name="Jen D."/>
            <person name="Larson L."/>
            <person name="Lewis B."/>
            <person name="Mehta T."/>
            <person name="Park D."/>
            <person name="Pearson M."/>
            <person name="Roberts A."/>
            <person name="Saif S."/>
            <person name="Shea T."/>
            <person name="Shenoy N."/>
            <person name="Sisk P."/>
            <person name="Stolte C."/>
            <person name="Sykes S."/>
            <person name="Walk T."/>
            <person name="White J."/>
            <person name="Yandava C."/>
            <person name="Haas B."/>
            <person name="Henn M.R."/>
            <person name="Nusbaum C."/>
            <person name="Birren B."/>
        </authorList>
    </citation>
    <scope>NUCLEOTIDE SEQUENCE [LARGE SCALE GENOMIC DNA]</scope>
    <source>
        <strain evidence="3">NA</strain>
    </source>
</reference>
<feature type="region of interest" description="Disordered" evidence="1">
    <location>
        <begin position="118"/>
        <end position="141"/>
    </location>
</feature>
<evidence type="ECO:0000256" key="1">
    <source>
        <dbReference type="SAM" id="MobiDB-lite"/>
    </source>
</evidence>
<gene>
    <name evidence="2" type="ORF">WUBG_04163</name>
</gene>
<accession>J9BCK5</accession>
<dbReference type="EMBL" id="ADBV01001395">
    <property type="protein sequence ID" value="EJW84925.1"/>
    <property type="molecule type" value="Genomic_DNA"/>
</dbReference>
<name>J9BCK5_WUCBA</name>
<dbReference type="AlphaFoldDB" id="J9BCK5"/>
<dbReference type="Proteomes" id="UP000004810">
    <property type="component" value="Unassembled WGS sequence"/>
</dbReference>
<comment type="caution">
    <text evidence="2">The sequence shown here is derived from an EMBL/GenBank/DDBJ whole genome shotgun (WGS) entry which is preliminary data.</text>
</comment>
<protein>
    <submittedName>
        <fullName evidence="2">Uncharacterized protein</fullName>
    </submittedName>
</protein>